<evidence type="ECO:0000313" key="3">
    <source>
        <dbReference type="Proteomes" id="UP001243330"/>
    </source>
</evidence>
<sequence>MSDTGMTLSPPRCEVGVASVGGWVAGARMAGLRRDGSRVTDKKGVGVWSELREEVHHGVVSSKRRSGGDLHERARTGNMVVRTTPWPEQVHRDIQERDGGGEEDPSQAGKGRPRESGRTLMFDVDIMSAAIPYDANFSQSPFLETKRSARKRRGKKRSAKYPYPQP</sequence>
<evidence type="ECO:0000313" key="2">
    <source>
        <dbReference type="EMBL" id="KAK1845775.1"/>
    </source>
</evidence>
<protein>
    <submittedName>
        <fullName evidence="2">Uncharacterized protein</fullName>
    </submittedName>
</protein>
<feature type="compositionally biased region" description="Basic and acidic residues" evidence="1">
    <location>
        <begin position="89"/>
        <end position="100"/>
    </location>
</feature>
<dbReference type="Proteomes" id="UP001243330">
    <property type="component" value="Unassembled WGS sequence"/>
</dbReference>
<dbReference type="AlphaFoldDB" id="A0AAD9EEK4"/>
<organism evidence="2 3">
    <name type="scientific">Colletotrichum chrysophilum</name>
    <dbReference type="NCBI Taxonomy" id="1836956"/>
    <lineage>
        <taxon>Eukaryota</taxon>
        <taxon>Fungi</taxon>
        <taxon>Dikarya</taxon>
        <taxon>Ascomycota</taxon>
        <taxon>Pezizomycotina</taxon>
        <taxon>Sordariomycetes</taxon>
        <taxon>Hypocreomycetidae</taxon>
        <taxon>Glomerellales</taxon>
        <taxon>Glomerellaceae</taxon>
        <taxon>Colletotrichum</taxon>
        <taxon>Colletotrichum gloeosporioides species complex</taxon>
    </lineage>
</organism>
<proteinExistence type="predicted"/>
<name>A0AAD9EEK4_9PEZI</name>
<dbReference type="EMBL" id="JAQOWY010000260">
    <property type="protein sequence ID" value="KAK1845775.1"/>
    <property type="molecule type" value="Genomic_DNA"/>
</dbReference>
<feature type="region of interest" description="Disordered" evidence="1">
    <location>
        <begin position="57"/>
        <end position="120"/>
    </location>
</feature>
<evidence type="ECO:0000256" key="1">
    <source>
        <dbReference type="SAM" id="MobiDB-lite"/>
    </source>
</evidence>
<feature type="compositionally biased region" description="Basic and acidic residues" evidence="1">
    <location>
        <begin position="66"/>
        <end position="75"/>
    </location>
</feature>
<comment type="caution">
    <text evidence="2">The sequence shown here is derived from an EMBL/GenBank/DDBJ whole genome shotgun (WGS) entry which is preliminary data.</text>
</comment>
<reference evidence="2" key="1">
    <citation type="submission" date="2023-01" db="EMBL/GenBank/DDBJ databases">
        <title>Colletotrichum chrysophilum M932 genome sequence.</title>
        <authorList>
            <person name="Baroncelli R."/>
        </authorList>
    </citation>
    <scope>NUCLEOTIDE SEQUENCE</scope>
    <source>
        <strain evidence="2">M932</strain>
    </source>
</reference>
<gene>
    <name evidence="2" type="ORF">CCHR01_11629</name>
</gene>
<feature type="region of interest" description="Disordered" evidence="1">
    <location>
        <begin position="135"/>
        <end position="166"/>
    </location>
</feature>
<accession>A0AAD9EEK4</accession>
<keyword evidence="3" id="KW-1185">Reference proteome</keyword>
<feature type="compositionally biased region" description="Basic residues" evidence="1">
    <location>
        <begin position="148"/>
        <end position="159"/>
    </location>
</feature>